<protein>
    <recommendedName>
        <fullName evidence="3">F-box domain-containing protein</fullName>
    </recommendedName>
</protein>
<dbReference type="AlphaFoldDB" id="A0AAD6UWN7"/>
<evidence type="ECO:0008006" key="3">
    <source>
        <dbReference type="Google" id="ProtNLM"/>
    </source>
</evidence>
<proteinExistence type="predicted"/>
<keyword evidence="2" id="KW-1185">Reference proteome</keyword>
<reference evidence="1" key="1">
    <citation type="submission" date="2023-03" db="EMBL/GenBank/DDBJ databases">
        <title>Massive genome expansion in bonnet fungi (Mycena s.s.) driven by repeated elements and novel gene families across ecological guilds.</title>
        <authorList>
            <consortium name="Lawrence Berkeley National Laboratory"/>
            <person name="Harder C.B."/>
            <person name="Miyauchi S."/>
            <person name="Viragh M."/>
            <person name="Kuo A."/>
            <person name="Thoen E."/>
            <person name="Andreopoulos B."/>
            <person name="Lu D."/>
            <person name="Skrede I."/>
            <person name="Drula E."/>
            <person name="Henrissat B."/>
            <person name="Morin E."/>
            <person name="Kohler A."/>
            <person name="Barry K."/>
            <person name="LaButti K."/>
            <person name="Morin E."/>
            <person name="Salamov A."/>
            <person name="Lipzen A."/>
            <person name="Mereny Z."/>
            <person name="Hegedus B."/>
            <person name="Baldrian P."/>
            <person name="Stursova M."/>
            <person name="Weitz H."/>
            <person name="Taylor A."/>
            <person name="Grigoriev I.V."/>
            <person name="Nagy L.G."/>
            <person name="Martin F."/>
            <person name="Kauserud H."/>
        </authorList>
    </citation>
    <scope>NUCLEOTIDE SEQUENCE</scope>
    <source>
        <strain evidence="1">9144</strain>
    </source>
</reference>
<evidence type="ECO:0000313" key="2">
    <source>
        <dbReference type="Proteomes" id="UP001219525"/>
    </source>
</evidence>
<dbReference type="Proteomes" id="UP001219525">
    <property type="component" value="Unassembled WGS sequence"/>
</dbReference>
<dbReference type="EMBL" id="JARJCW010000126">
    <property type="protein sequence ID" value="KAJ7191950.1"/>
    <property type="molecule type" value="Genomic_DNA"/>
</dbReference>
<organism evidence="1 2">
    <name type="scientific">Mycena pura</name>
    <dbReference type="NCBI Taxonomy" id="153505"/>
    <lineage>
        <taxon>Eukaryota</taxon>
        <taxon>Fungi</taxon>
        <taxon>Dikarya</taxon>
        <taxon>Basidiomycota</taxon>
        <taxon>Agaricomycotina</taxon>
        <taxon>Agaricomycetes</taxon>
        <taxon>Agaricomycetidae</taxon>
        <taxon>Agaricales</taxon>
        <taxon>Marasmiineae</taxon>
        <taxon>Mycenaceae</taxon>
        <taxon>Mycena</taxon>
    </lineage>
</organism>
<comment type="caution">
    <text evidence="1">The sequence shown here is derived from an EMBL/GenBank/DDBJ whole genome shotgun (WGS) entry which is preliminary data.</text>
</comment>
<name>A0AAD6UWN7_9AGAR</name>
<evidence type="ECO:0000313" key="1">
    <source>
        <dbReference type="EMBL" id="KAJ7191950.1"/>
    </source>
</evidence>
<accession>A0AAD6UWN7</accession>
<sequence>MLRYLDQDVLFDILLLCDIYTVITFTRVNSYYRRLALVDLPADEDFETYTTGDLIEEVKRVVVGPRAWAPDGKSCATIRRRTVVHLGKPKNTYGKVSLLPGGRYILASSWLEDGVWEVSTGRFVWGPQDACDRIHVDMLDGGDVAHFIHLCKHPL</sequence>
<gene>
    <name evidence="1" type="ORF">GGX14DRAFT_480757</name>
</gene>